<evidence type="ECO:0000256" key="1">
    <source>
        <dbReference type="SAM" id="Phobius"/>
    </source>
</evidence>
<feature type="transmembrane region" description="Helical" evidence="1">
    <location>
        <begin position="234"/>
        <end position="262"/>
    </location>
</feature>
<evidence type="ECO:0000313" key="2">
    <source>
        <dbReference type="EMBL" id="CAE7524203.1"/>
    </source>
</evidence>
<protein>
    <submittedName>
        <fullName evidence="2">Uncharacterized protein</fullName>
    </submittedName>
</protein>
<keyword evidence="3" id="KW-1185">Reference proteome</keyword>
<evidence type="ECO:0000313" key="3">
    <source>
        <dbReference type="Proteomes" id="UP000601435"/>
    </source>
</evidence>
<feature type="non-terminal residue" evidence="2">
    <location>
        <position position="1"/>
    </location>
</feature>
<reference evidence="2" key="1">
    <citation type="submission" date="2021-02" db="EMBL/GenBank/DDBJ databases">
        <authorList>
            <person name="Dougan E. K."/>
            <person name="Rhodes N."/>
            <person name="Thang M."/>
            <person name="Chan C."/>
        </authorList>
    </citation>
    <scope>NUCLEOTIDE SEQUENCE</scope>
</reference>
<comment type="caution">
    <text evidence="2">The sequence shown here is derived from an EMBL/GenBank/DDBJ whole genome shotgun (WGS) entry which is preliminary data.</text>
</comment>
<keyword evidence="1" id="KW-0812">Transmembrane</keyword>
<proteinExistence type="predicted"/>
<feature type="transmembrane region" description="Helical" evidence="1">
    <location>
        <begin position="43"/>
        <end position="63"/>
    </location>
</feature>
<accession>A0A812TBR4</accession>
<dbReference type="Proteomes" id="UP000601435">
    <property type="component" value="Unassembled WGS sequence"/>
</dbReference>
<sequence length="268" mass="30319">MADAEDQPSALPSFAELTVEDFVYVAVINEASYTPVFPMVNRIWHYACHYVMFIHLMVVLVLLDIITYPFRCLCGLHSGRGRLLLRFQTRSKEASVPSACMTDIDLGPSIHGGHRILEVVMPGKISDPTEISALRTLLKTNDPTGFNLLAKRWTPAWHVSPEIMEQGYGLEKVKEVLASMQQASDVPVGSTQHLPGGKQEWAQVILEFHGHENRFFCEYQASSWLWYCALRYPFLPLGIFFIFFSFLSIMADIGMAPLAIIWNYSKKA</sequence>
<organism evidence="2 3">
    <name type="scientific">Symbiodinium necroappetens</name>
    <dbReference type="NCBI Taxonomy" id="1628268"/>
    <lineage>
        <taxon>Eukaryota</taxon>
        <taxon>Sar</taxon>
        <taxon>Alveolata</taxon>
        <taxon>Dinophyceae</taxon>
        <taxon>Suessiales</taxon>
        <taxon>Symbiodiniaceae</taxon>
        <taxon>Symbiodinium</taxon>
    </lineage>
</organism>
<dbReference type="AlphaFoldDB" id="A0A812TBR4"/>
<dbReference type="EMBL" id="CAJNJA010024287">
    <property type="protein sequence ID" value="CAE7524203.1"/>
    <property type="molecule type" value="Genomic_DNA"/>
</dbReference>
<keyword evidence="1" id="KW-0472">Membrane</keyword>
<gene>
    <name evidence="2" type="ORF">SNEC2469_LOCUS15010</name>
</gene>
<keyword evidence="1" id="KW-1133">Transmembrane helix</keyword>
<dbReference type="OrthoDB" id="429624at2759"/>
<name>A0A812TBR4_9DINO</name>